<feature type="transmembrane region" description="Helical" evidence="1">
    <location>
        <begin position="28"/>
        <end position="46"/>
    </location>
</feature>
<comment type="caution">
    <text evidence="2">The sequence shown here is derived from an EMBL/GenBank/DDBJ whole genome shotgun (WGS) entry which is preliminary data.</text>
</comment>
<accession>A0ABS4MDW2</accession>
<dbReference type="Proteomes" id="UP001519292">
    <property type="component" value="Unassembled WGS sequence"/>
</dbReference>
<name>A0ABS4MDW2_9LACO</name>
<dbReference type="EMBL" id="JAGGLU010000004">
    <property type="protein sequence ID" value="MBP2057879.1"/>
    <property type="molecule type" value="Genomic_DNA"/>
</dbReference>
<feature type="transmembrane region" description="Helical" evidence="1">
    <location>
        <begin position="66"/>
        <end position="85"/>
    </location>
</feature>
<protein>
    <submittedName>
        <fullName evidence="2">Membrane protein</fullName>
    </submittedName>
</protein>
<reference evidence="2 3" key="1">
    <citation type="submission" date="2021-03" db="EMBL/GenBank/DDBJ databases">
        <title>Genomic Encyclopedia of Type Strains, Phase IV (KMG-IV): sequencing the most valuable type-strain genomes for metagenomic binning, comparative biology and taxonomic classification.</title>
        <authorList>
            <person name="Goeker M."/>
        </authorList>
    </citation>
    <scope>NUCLEOTIDE SEQUENCE [LARGE SCALE GENOMIC DNA]</scope>
    <source>
        <strain evidence="2 3">DSM 101872</strain>
    </source>
</reference>
<keyword evidence="1" id="KW-1133">Transmembrane helix</keyword>
<proteinExistence type="predicted"/>
<feature type="transmembrane region" description="Helical" evidence="1">
    <location>
        <begin position="142"/>
        <end position="162"/>
    </location>
</feature>
<evidence type="ECO:0000313" key="3">
    <source>
        <dbReference type="Proteomes" id="UP001519292"/>
    </source>
</evidence>
<evidence type="ECO:0000313" key="2">
    <source>
        <dbReference type="EMBL" id="MBP2057879.1"/>
    </source>
</evidence>
<organism evidence="2 3">
    <name type="scientific">Lactobacillus colini</name>
    <dbReference type="NCBI Taxonomy" id="1819254"/>
    <lineage>
        <taxon>Bacteria</taxon>
        <taxon>Bacillati</taxon>
        <taxon>Bacillota</taxon>
        <taxon>Bacilli</taxon>
        <taxon>Lactobacillales</taxon>
        <taxon>Lactobacillaceae</taxon>
        <taxon>Lactobacillus</taxon>
    </lineage>
</organism>
<dbReference type="RefSeq" id="WP_209686616.1">
    <property type="nucleotide sequence ID" value="NZ_JAGGLU010000004.1"/>
</dbReference>
<gene>
    <name evidence="2" type="ORF">J2Z60_001051</name>
</gene>
<keyword evidence="1" id="KW-0472">Membrane</keyword>
<keyword evidence="1" id="KW-0812">Transmembrane</keyword>
<sequence>MQTISKNLFSRLIDKIAKAVHLDAKKTIAWYSYVLLVIPIAFWLLVELRALASNQSWQAMLKQPTIAIGIIITITDFMIGYYLAIRKQELLKSYESYHFFMVWQAVSHILVGNLVGFVLAIIGIHESKSLPAGRRDGSVSLISVVSGLLLIICFSFIILVNLKG</sequence>
<keyword evidence="3" id="KW-1185">Reference proteome</keyword>
<feature type="transmembrane region" description="Helical" evidence="1">
    <location>
        <begin position="97"/>
        <end position="122"/>
    </location>
</feature>
<evidence type="ECO:0000256" key="1">
    <source>
        <dbReference type="SAM" id="Phobius"/>
    </source>
</evidence>